<dbReference type="GeneID" id="8383333"/>
<feature type="transmembrane region" description="Helical" evidence="2">
    <location>
        <begin position="7"/>
        <end position="27"/>
    </location>
</feature>
<protein>
    <submittedName>
        <fullName evidence="3">Uncharacterized protein</fullName>
    </submittedName>
</protein>
<evidence type="ECO:0000313" key="4">
    <source>
        <dbReference type="Proteomes" id="UP000002071"/>
    </source>
</evidence>
<dbReference type="STRING" id="519442.Huta_1059"/>
<dbReference type="EMBL" id="CP001687">
    <property type="protein sequence ID" value="ACV11242.1"/>
    <property type="molecule type" value="Genomic_DNA"/>
</dbReference>
<feature type="transmembrane region" description="Helical" evidence="2">
    <location>
        <begin position="33"/>
        <end position="54"/>
    </location>
</feature>
<dbReference type="OrthoDB" id="382493at2157"/>
<feature type="compositionally biased region" description="Acidic residues" evidence="1">
    <location>
        <begin position="80"/>
        <end position="95"/>
    </location>
</feature>
<dbReference type="KEGG" id="hut:Huta_1059"/>
<dbReference type="AlphaFoldDB" id="C7NVF8"/>
<evidence type="ECO:0000256" key="2">
    <source>
        <dbReference type="SAM" id="Phobius"/>
    </source>
</evidence>
<name>C7NVF8_HALUD</name>
<proteinExistence type="predicted"/>
<feature type="region of interest" description="Disordered" evidence="1">
    <location>
        <begin position="74"/>
        <end position="95"/>
    </location>
</feature>
<keyword evidence="2" id="KW-1133">Transmembrane helix</keyword>
<evidence type="ECO:0000313" key="3">
    <source>
        <dbReference type="EMBL" id="ACV11242.1"/>
    </source>
</evidence>
<gene>
    <name evidence="3" type="ordered locus">Huta_1059</name>
</gene>
<keyword evidence="4" id="KW-1185">Reference proteome</keyword>
<dbReference type="RefSeq" id="WP_015788818.1">
    <property type="nucleotide sequence ID" value="NC_013158.1"/>
</dbReference>
<accession>C7NVF8</accession>
<sequence length="95" mass="10444">MSRLRRLGYSAAVGITVFALLSIPVLGQLYGPVVYLPVYALVAIVAGGLTWALLRRISTADERVQEAIEIEQGRSRDNAEEVDVDAEIDQLKDEE</sequence>
<dbReference type="Proteomes" id="UP000002071">
    <property type="component" value="Chromosome"/>
</dbReference>
<evidence type="ECO:0000256" key="1">
    <source>
        <dbReference type="SAM" id="MobiDB-lite"/>
    </source>
</evidence>
<reference evidence="3 4" key="1">
    <citation type="journal article" date="2009" name="Stand. Genomic Sci.">
        <title>Complete genome sequence of Halorhabdus utahensis type strain (AX-2).</title>
        <authorList>
            <person name="Anderson I."/>
            <person name="Tindall B.J."/>
            <person name="Pomrenke H."/>
            <person name="Goker M."/>
            <person name="Lapidus A."/>
            <person name="Nolan M."/>
            <person name="Copeland A."/>
            <person name="Glavina Del Rio T."/>
            <person name="Chen F."/>
            <person name="Tice H."/>
            <person name="Cheng J.F."/>
            <person name="Lucas S."/>
            <person name="Chertkov O."/>
            <person name="Bruce D."/>
            <person name="Brettin T."/>
            <person name="Detter J.C."/>
            <person name="Han C."/>
            <person name="Goodwin L."/>
            <person name="Land M."/>
            <person name="Hauser L."/>
            <person name="Chang Y.J."/>
            <person name="Jeffries C.D."/>
            <person name="Pitluck S."/>
            <person name="Pati A."/>
            <person name="Mavromatis K."/>
            <person name="Ivanova N."/>
            <person name="Ovchinnikova G."/>
            <person name="Chen A."/>
            <person name="Palaniappan K."/>
            <person name="Chain P."/>
            <person name="Rohde M."/>
            <person name="Bristow J."/>
            <person name="Eisen J.A."/>
            <person name="Markowitz V."/>
            <person name="Hugenholtz P."/>
            <person name="Kyrpides N.C."/>
            <person name="Klenk H.P."/>
        </authorList>
    </citation>
    <scope>NUCLEOTIDE SEQUENCE [LARGE SCALE GENOMIC DNA]</scope>
    <source>
        <strain evidence="4">DSM 12940 / JCM 11049 / AX-2</strain>
    </source>
</reference>
<keyword evidence="2" id="KW-0472">Membrane</keyword>
<keyword evidence="2" id="KW-0812">Transmembrane</keyword>
<dbReference type="HOGENOM" id="CLU_2366146_0_0_2"/>
<organism evidence="3 4">
    <name type="scientific">Halorhabdus utahensis (strain DSM 12940 / JCM 11049 / AX-2)</name>
    <dbReference type="NCBI Taxonomy" id="519442"/>
    <lineage>
        <taxon>Archaea</taxon>
        <taxon>Methanobacteriati</taxon>
        <taxon>Methanobacteriota</taxon>
        <taxon>Stenosarchaea group</taxon>
        <taxon>Halobacteria</taxon>
        <taxon>Halobacteriales</taxon>
        <taxon>Haloarculaceae</taxon>
        <taxon>Halorhabdus</taxon>
    </lineage>
</organism>